<dbReference type="Pfam" id="PF01872">
    <property type="entry name" value="RibD_C"/>
    <property type="match status" value="1"/>
</dbReference>
<keyword evidence="6" id="KW-1185">Reference proteome</keyword>
<evidence type="ECO:0000313" key="6">
    <source>
        <dbReference type="Proteomes" id="UP000507979"/>
    </source>
</evidence>
<evidence type="ECO:0000313" key="5">
    <source>
        <dbReference type="EMBL" id="CAB3630280.1"/>
    </source>
</evidence>
<accession>A0A6J4ZPB0</accession>
<dbReference type="PANTHER" id="PTHR38011">
    <property type="entry name" value="DIHYDROFOLATE REDUCTASE FAMILY PROTEIN (AFU_ORTHOLOGUE AFUA_8G06820)"/>
    <property type="match status" value="1"/>
</dbReference>
<dbReference type="Gene3D" id="3.40.430.10">
    <property type="entry name" value="Dihydrofolate Reductase, subunit A"/>
    <property type="match status" value="1"/>
</dbReference>
<dbReference type="EMBL" id="CADIJR010000003">
    <property type="protein sequence ID" value="CAB3630280.1"/>
    <property type="molecule type" value="Genomic_DNA"/>
</dbReference>
<dbReference type="GeneID" id="92896536"/>
<dbReference type="InterPro" id="IPR024072">
    <property type="entry name" value="DHFR-like_dom_sf"/>
</dbReference>
<feature type="domain" description="Bacterial bifunctional deaminase-reductase C-terminal" evidence="4">
    <location>
        <begin position="3"/>
        <end position="229"/>
    </location>
</feature>
<dbReference type="InterPro" id="IPR050765">
    <property type="entry name" value="Riboflavin_Biosynth_HTPR"/>
</dbReference>
<name>A0A6J4ZPB0_9BURK</name>
<dbReference type="Proteomes" id="UP000507979">
    <property type="component" value="Unassembled WGS sequence"/>
</dbReference>
<reference evidence="5 6" key="1">
    <citation type="submission" date="2020-04" db="EMBL/GenBank/DDBJ databases">
        <authorList>
            <person name="De Canck E."/>
        </authorList>
    </citation>
    <scope>NUCLEOTIDE SEQUENCE [LARGE SCALE GENOMIC DNA]</scope>
    <source>
        <strain evidence="5 6">LMG 26845</strain>
    </source>
</reference>
<organism evidence="5 6">
    <name type="scientific">Achromobacter insuavis</name>
    <dbReference type="NCBI Taxonomy" id="1287735"/>
    <lineage>
        <taxon>Bacteria</taxon>
        <taxon>Pseudomonadati</taxon>
        <taxon>Pseudomonadota</taxon>
        <taxon>Betaproteobacteria</taxon>
        <taxon>Burkholderiales</taxon>
        <taxon>Alcaligenaceae</taxon>
        <taxon>Achromobacter</taxon>
    </lineage>
</organism>
<dbReference type="InterPro" id="IPR002734">
    <property type="entry name" value="RibDG_C"/>
</dbReference>
<evidence type="ECO:0000256" key="3">
    <source>
        <dbReference type="ARBA" id="ARBA00023002"/>
    </source>
</evidence>
<dbReference type="GO" id="GO:0008703">
    <property type="term" value="F:5-amino-6-(5-phosphoribosylamino)uracil reductase activity"/>
    <property type="evidence" value="ECO:0007669"/>
    <property type="project" value="InterPro"/>
</dbReference>
<sequence>MRPKIICHMIGSIDGRLLSDRWTPLPEGAEVNTILTVYDEAAQRLNGQGWIVGRKTMADMISGTARSHGAFDTSCDRSTYIGNRGERAVAVAVDPSGKLNYGTDHVGAEHLVAILGKQVSDEYLEELRNDGVSYLFAGADGQDLHSAMATLGDEFGIETVLLEGGGTINGAFLKADLIDEISLLVYPGIDGLAGIPSIFEYHGASANELPAAGRTLRLLSVETLSADIVWIRYAVDRRAVA</sequence>
<dbReference type="RefSeq" id="WP_054428365.1">
    <property type="nucleotide sequence ID" value="NZ_CADIJR010000003.1"/>
</dbReference>
<dbReference type="PANTHER" id="PTHR38011:SF7">
    <property type="entry name" value="2,5-DIAMINO-6-RIBOSYLAMINO-4(3H)-PYRIMIDINONE 5'-PHOSPHATE REDUCTASE"/>
    <property type="match status" value="1"/>
</dbReference>
<keyword evidence="3" id="KW-0560">Oxidoreductase</keyword>
<dbReference type="SUPFAM" id="SSF53597">
    <property type="entry name" value="Dihydrofolate reductase-like"/>
    <property type="match status" value="1"/>
</dbReference>
<evidence type="ECO:0000259" key="4">
    <source>
        <dbReference type="Pfam" id="PF01872"/>
    </source>
</evidence>
<protein>
    <recommendedName>
        <fullName evidence="4">Bacterial bifunctional deaminase-reductase C-terminal domain-containing protein</fullName>
    </recommendedName>
</protein>
<dbReference type="AlphaFoldDB" id="A0A6J4ZPB0"/>
<comment type="pathway">
    <text evidence="1">Cofactor biosynthesis; riboflavin biosynthesis.</text>
</comment>
<keyword evidence="2" id="KW-0521">NADP</keyword>
<proteinExistence type="predicted"/>
<evidence type="ECO:0000256" key="1">
    <source>
        <dbReference type="ARBA" id="ARBA00005104"/>
    </source>
</evidence>
<dbReference type="GO" id="GO:0009231">
    <property type="term" value="P:riboflavin biosynthetic process"/>
    <property type="evidence" value="ECO:0007669"/>
    <property type="project" value="InterPro"/>
</dbReference>
<gene>
    <name evidence="5" type="ORF">LMG26845_00690</name>
</gene>
<evidence type="ECO:0000256" key="2">
    <source>
        <dbReference type="ARBA" id="ARBA00022857"/>
    </source>
</evidence>